<dbReference type="AlphaFoldDB" id="A0A401ZX70"/>
<dbReference type="EMBL" id="BIFR01000001">
    <property type="protein sequence ID" value="GCE11433.1"/>
    <property type="molecule type" value="Genomic_DNA"/>
</dbReference>
<protein>
    <recommendedName>
        <fullName evidence="3">4-vinyl reductase 4VR domain-containing protein</fullName>
    </recommendedName>
</protein>
<dbReference type="Proteomes" id="UP000287352">
    <property type="component" value="Unassembled WGS sequence"/>
</dbReference>
<keyword evidence="2" id="KW-1185">Reference proteome</keyword>
<organism evidence="1 2">
    <name type="scientific">Tengunoibacter tsumagoiensis</name>
    <dbReference type="NCBI Taxonomy" id="2014871"/>
    <lineage>
        <taxon>Bacteria</taxon>
        <taxon>Bacillati</taxon>
        <taxon>Chloroflexota</taxon>
        <taxon>Ktedonobacteria</taxon>
        <taxon>Ktedonobacterales</taxon>
        <taxon>Dictyobacteraceae</taxon>
        <taxon>Tengunoibacter</taxon>
    </lineage>
</organism>
<dbReference type="RefSeq" id="WP_126579150.1">
    <property type="nucleotide sequence ID" value="NZ_BIFR01000001.1"/>
</dbReference>
<gene>
    <name evidence="1" type="ORF">KTT_12920</name>
</gene>
<sequence>MIVTPGQESSGLPTNMLARAREHVLVIIDADEVRAQRLASIVTLAGMRAMVSSSTYQAFERYLQQRFSPRAILLGQQEEMTTPLFNRFYQRLRMDLQRETPILPMGQVHLPDGNLLVADETISPTVHQFSKAASRLLHMIWQVVPTAQVPLIQTEHTLALEVLPEKFGMQPVVSRKRRMSSNYFHQQLKTAKPLIPADQWATLMTDVGLSQYRSEENWPPMVDQYTIPPEQTTCLTRAVMFSKPEDPLQQIRAWSYAMTDDIAQRGMTVFIMKQIPKLFGHDGWMKSLLKNTMNDNIKIRGEKLADWKQLDDGSFLLAFYSNLYVYGSIGGDQPICYGWRVALERLLELTNVQGHWKIREIECSCQTHTGHCIFHIRPV</sequence>
<proteinExistence type="predicted"/>
<name>A0A401ZX70_9CHLR</name>
<evidence type="ECO:0000313" key="1">
    <source>
        <dbReference type="EMBL" id="GCE11433.1"/>
    </source>
</evidence>
<evidence type="ECO:0000313" key="2">
    <source>
        <dbReference type="Proteomes" id="UP000287352"/>
    </source>
</evidence>
<comment type="caution">
    <text evidence="1">The sequence shown here is derived from an EMBL/GenBank/DDBJ whole genome shotgun (WGS) entry which is preliminary data.</text>
</comment>
<reference evidence="2" key="1">
    <citation type="submission" date="2018-12" db="EMBL/GenBank/DDBJ databases">
        <title>Tengunoibacter tsumagoiensis gen. nov., sp. nov., Dictyobacter kobayashii sp. nov., D. alpinus sp. nov., and D. joshuensis sp. nov. and description of Dictyobacteraceae fam. nov. within the order Ktedonobacterales isolated from Tengu-no-mugimeshi.</title>
        <authorList>
            <person name="Wang C.M."/>
            <person name="Zheng Y."/>
            <person name="Sakai Y."/>
            <person name="Toyoda A."/>
            <person name="Minakuchi Y."/>
            <person name="Abe K."/>
            <person name="Yokota A."/>
            <person name="Yabe S."/>
        </authorList>
    </citation>
    <scope>NUCLEOTIDE SEQUENCE [LARGE SCALE GENOMIC DNA]</scope>
    <source>
        <strain evidence="2">Uno3</strain>
    </source>
</reference>
<dbReference type="OrthoDB" id="145904at2"/>
<accession>A0A401ZX70</accession>
<evidence type="ECO:0008006" key="3">
    <source>
        <dbReference type="Google" id="ProtNLM"/>
    </source>
</evidence>